<feature type="domain" description="Aldehyde dehydrogenase" evidence="4">
    <location>
        <begin position="19"/>
        <end position="477"/>
    </location>
</feature>
<protein>
    <recommendedName>
        <fullName evidence="1">methylmalonate-semialdehyde dehydrogenase (CoA acylating)</fullName>
        <ecNumber evidence="1">1.2.1.27</ecNumber>
    </recommendedName>
</protein>
<evidence type="ECO:0000313" key="5">
    <source>
        <dbReference type="EMBL" id="BCI68350.1"/>
    </source>
</evidence>
<dbReference type="PANTHER" id="PTHR43866:SF4">
    <property type="entry name" value="MALONATE-SEMIALDEHYDE DEHYDROGENASE"/>
    <property type="match status" value="1"/>
</dbReference>
<dbReference type="InterPro" id="IPR016161">
    <property type="entry name" value="Ald_DH/histidinol_DH"/>
</dbReference>
<dbReference type="GO" id="GO:0006574">
    <property type="term" value="P:L-valine catabolic process"/>
    <property type="evidence" value="ECO:0007669"/>
    <property type="project" value="TreeGrafter"/>
</dbReference>
<dbReference type="NCBIfam" id="TIGR01722">
    <property type="entry name" value="MMSDH"/>
    <property type="match status" value="1"/>
</dbReference>
<dbReference type="Gene3D" id="3.40.605.10">
    <property type="entry name" value="Aldehyde Dehydrogenase, Chain A, domain 1"/>
    <property type="match status" value="1"/>
</dbReference>
<dbReference type="Pfam" id="PF00171">
    <property type="entry name" value="Aldedh"/>
    <property type="match status" value="1"/>
</dbReference>
<dbReference type="InterPro" id="IPR010061">
    <property type="entry name" value="MeMal-semiAld_DH"/>
</dbReference>
<gene>
    <name evidence="5" type="primary">mmsA</name>
    <name evidence="5" type="ORF">AAJCM20276_29740</name>
</gene>
<evidence type="ECO:0000256" key="1">
    <source>
        <dbReference type="ARBA" id="ARBA00013048"/>
    </source>
</evidence>
<name>A0A6S6PMT5_ACEAC</name>
<dbReference type="RefSeq" id="WP_099348780.1">
    <property type="nucleotide sequence ID" value="NZ_AP023326.1"/>
</dbReference>
<keyword evidence="2" id="KW-0560">Oxidoreductase</keyword>
<keyword evidence="3" id="KW-0520">NAD</keyword>
<dbReference type="Gene3D" id="3.40.309.10">
    <property type="entry name" value="Aldehyde Dehydrogenase, Chain A, domain 2"/>
    <property type="match status" value="1"/>
</dbReference>
<dbReference type="GO" id="GO:0004491">
    <property type="term" value="F:methylmalonate-semialdehyde dehydrogenase (acylating, NAD) activity"/>
    <property type="evidence" value="ECO:0007669"/>
    <property type="project" value="UniProtKB-EC"/>
</dbReference>
<dbReference type="FunFam" id="3.40.309.10:FF:000002">
    <property type="entry name" value="Methylmalonate-semialdehyde dehydrogenase (Acylating)"/>
    <property type="match status" value="1"/>
</dbReference>
<dbReference type="EMBL" id="AP023326">
    <property type="protein sequence ID" value="BCI68350.1"/>
    <property type="molecule type" value="Genomic_DNA"/>
</dbReference>
<dbReference type="GO" id="GO:0006210">
    <property type="term" value="P:thymine catabolic process"/>
    <property type="evidence" value="ECO:0007669"/>
    <property type="project" value="TreeGrafter"/>
</dbReference>
<dbReference type="EC" id="1.2.1.27" evidence="1"/>
<dbReference type="PANTHER" id="PTHR43866">
    <property type="entry name" value="MALONATE-SEMIALDEHYDE DEHYDROGENASE"/>
    <property type="match status" value="1"/>
</dbReference>
<dbReference type="InterPro" id="IPR015590">
    <property type="entry name" value="Aldehyde_DH_dom"/>
</dbReference>
<dbReference type="CDD" id="cd07085">
    <property type="entry name" value="ALDH_F6_MMSDH"/>
    <property type="match status" value="1"/>
</dbReference>
<reference evidence="5 6" key="1">
    <citation type="submission" date="2020-07" db="EMBL/GenBank/DDBJ databases">
        <title>Complete Genome Sequence of an acetic acid bacterium, Acetobacter aceti JCM20276.</title>
        <authorList>
            <person name="Hirose Y."/>
            <person name="Mihara H."/>
        </authorList>
    </citation>
    <scope>NUCLEOTIDE SEQUENCE [LARGE SCALE GENOMIC DNA]</scope>
    <source>
        <strain evidence="5 6">JCM20276</strain>
    </source>
</reference>
<evidence type="ECO:0000256" key="2">
    <source>
        <dbReference type="ARBA" id="ARBA00023002"/>
    </source>
</evidence>
<organism evidence="5 6">
    <name type="scientific">Acetobacter aceti</name>
    <dbReference type="NCBI Taxonomy" id="435"/>
    <lineage>
        <taxon>Bacteria</taxon>
        <taxon>Pseudomonadati</taxon>
        <taxon>Pseudomonadota</taxon>
        <taxon>Alphaproteobacteria</taxon>
        <taxon>Acetobacterales</taxon>
        <taxon>Acetobacteraceae</taxon>
        <taxon>Acetobacter</taxon>
        <taxon>Acetobacter subgen. Acetobacter</taxon>
    </lineage>
</organism>
<dbReference type="AlphaFoldDB" id="A0A6S6PMT5"/>
<sequence>MKIIPHFINGQKTEGVGQRRSDVFNPATGAVQAQVALGDAADLETAVSAARAIFPKWADTPALTRSRILFRVRDLVEKRADELAAVISAEHGKTIPDAKGEVTRGMEVIEFATAAPEILKGEYTEQVSRGIDAWTMRQPLGIAAGITPFNFPVMVPLWMAPMAIATGNCFIIKPSERDPSASVMLAEIFKEAGLPDGVLQVVHGDKDMVNAILEHPEIKAVSFVGSTPIAKHVYATGTAHGKRVQALGGAKNHAIVMPDCDLDKTVDALTGAAWGSAGERCMAISVAVAVGPVADALVNKLAERARTLKIGPGEDGSNDMGPLITAQHRERVCRLVDSGVEQGATLVVDGREHVISGHEKGFFTGASLFDNVTCDMKIYQEEIFGPVLCVMRAPDFETALKLVNESPFGNGTAIFTRDGDTARNFTHRVQAGMVGVNVPIPVPMAFHSFGGWKDSLFGDHHMHGPEGVRFFTRLKAVTSRWPEGIRGGAEFSMPTLG</sequence>
<evidence type="ECO:0000259" key="4">
    <source>
        <dbReference type="Pfam" id="PF00171"/>
    </source>
</evidence>
<dbReference type="Proteomes" id="UP000515220">
    <property type="component" value="Chromosome"/>
</dbReference>
<accession>A0A6S6PMT5</accession>
<evidence type="ECO:0000256" key="3">
    <source>
        <dbReference type="ARBA" id="ARBA00023027"/>
    </source>
</evidence>
<evidence type="ECO:0000313" key="6">
    <source>
        <dbReference type="Proteomes" id="UP000515220"/>
    </source>
</evidence>
<proteinExistence type="predicted"/>
<dbReference type="SUPFAM" id="SSF53720">
    <property type="entry name" value="ALDH-like"/>
    <property type="match status" value="1"/>
</dbReference>
<dbReference type="InterPro" id="IPR016162">
    <property type="entry name" value="Ald_DH_N"/>
</dbReference>
<dbReference type="InterPro" id="IPR016163">
    <property type="entry name" value="Ald_DH_C"/>
</dbReference>
<dbReference type="FunFam" id="3.40.605.10:FF:000003">
    <property type="entry name" value="Methylmalonate-semialdehyde dehydrogenase [acylating]"/>
    <property type="match status" value="1"/>
</dbReference>